<evidence type="ECO:0000313" key="2">
    <source>
        <dbReference type="Proteomes" id="UP001630127"/>
    </source>
</evidence>
<sequence>MRRSVARGVACFGRNSGVKKEKRGIGKEKGDVARGIVGFGKGDGVRRGEIRRQEGGARVRGRLLERLLGLLKVGIRVVRSGERGKEREWVAGALLSLFEEDAKVKRRSDEKEKGKKEMFSMF</sequence>
<dbReference type="Proteomes" id="UP001630127">
    <property type="component" value="Unassembled WGS sequence"/>
</dbReference>
<gene>
    <name evidence="1" type="ORF">ACH5RR_035364</name>
</gene>
<name>A0ABD2YEQ8_9GENT</name>
<dbReference type="AlphaFoldDB" id="A0ABD2YEQ8"/>
<reference evidence="1 2" key="1">
    <citation type="submission" date="2024-11" db="EMBL/GenBank/DDBJ databases">
        <title>A near-complete genome assembly of Cinchona calisaya.</title>
        <authorList>
            <person name="Lian D.C."/>
            <person name="Zhao X.W."/>
            <person name="Wei L."/>
        </authorList>
    </citation>
    <scope>NUCLEOTIDE SEQUENCE [LARGE SCALE GENOMIC DNA]</scope>
    <source>
        <tissue evidence="1">Nenye</tissue>
    </source>
</reference>
<keyword evidence="2" id="KW-1185">Reference proteome</keyword>
<comment type="caution">
    <text evidence="1">The sequence shown here is derived from an EMBL/GenBank/DDBJ whole genome shotgun (WGS) entry which is preliminary data.</text>
</comment>
<proteinExistence type="predicted"/>
<evidence type="ECO:0000313" key="1">
    <source>
        <dbReference type="EMBL" id="KAL3505523.1"/>
    </source>
</evidence>
<accession>A0ABD2YEQ8</accession>
<dbReference type="EMBL" id="JBJUIK010000014">
    <property type="protein sequence ID" value="KAL3505523.1"/>
    <property type="molecule type" value="Genomic_DNA"/>
</dbReference>
<protein>
    <submittedName>
        <fullName evidence="1">Uncharacterized protein</fullName>
    </submittedName>
</protein>
<organism evidence="1 2">
    <name type="scientific">Cinchona calisaya</name>
    <dbReference type="NCBI Taxonomy" id="153742"/>
    <lineage>
        <taxon>Eukaryota</taxon>
        <taxon>Viridiplantae</taxon>
        <taxon>Streptophyta</taxon>
        <taxon>Embryophyta</taxon>
        <taxon>Tracheophyta</taxon>
        <taxon>Spermatophyta</taxon>
        <taxon>Magnoliopsida</taxon>
        <taxon>eudicotyledons</taxon>
        <taxon>Gunneridae</taxon>
        <taxon>Pentapetalae</taxon>
        <taxon>asterids</taxon>
        <taxon>lamiids</taxon>
        <taxon>Gentianales</taxon>
        <taxon>Rubiaceae</taxon>
        <taxon>Cinchonoideae</taxon>
        <taxon>Cinchoneae</taxon>
        <taxon>Cinchona</taxon>
    </lineage>
</organism>